<accession>A0A0L6V4M2</accession>
<reference evidence="2 3" key="1">
    <citation type="submission" date="2015-08" db="EMBL/GenBank/DDBJ databases">
        <title>Next Generation Sequencing and Analysis of the Genome of Puccinia sorghi L Schw, the Causal Agent of Maize Common Rust.</title>
        <authorList>
            <person name="Rochi L."/>
            <person name="Burguener G."/>
            <person name="Darino M."/>
            <person name="Turjanski A."/>
            <person name="Kreff E."/>
            <person name="Dieguez M.J."/>
            <person name="Sacco F."/>
        </authorList>
    </citation>
    <scope>NUCLEOTIDE SEQUENCE [LARGE SCALE GENOMIC DNA]</scope>
    <source>
        <strain evidence="2 3">RO10H11247</strain>
    </source>
</reference>
<feature type="region of interest" description="Disordered" evidence="1">
    <location>
        <begin position="37"/>
        <end position="60"/>
    </location>
</feature>
<dbReference type="Proteomes" id="UP000037035">
    <property type="component" value="Unassembled WGS sequence"/>
</dbReference>
<evidence type="ECO:0000313" key="3">
    <source>
        <dbReference type="Proteomes" id="UP000037035"/>
    </source>
</evidence>
<name>A0A0L6V4M2_9BASI</name>
<proteinExistence type="predicted"/>
<dbReference type="AlphaFoldDB" id="A0A0L6V4M2"/>
<evidence type="ECO:0000313" key="2">
    <source>
        <dbReference type="EMBL" id="KNZ55100.1"/>
    </source>
</evidence>
<feature type="compositionally biased region" description="Polar residues" evidence="1">
    <location>
        <begin position="93"/>
        <end position="108"/>
    </location>
</feature>
<gene>
    <name evidence="2" type="ORF">VP01_2769g3</name>
</gene>
<evidence type="ECO:0000256" key="1">
    <source>
        <dbReference type="SAM" id="MobiDB-lite"/>
    </source>
</evidence>
<dbReference type="EMBL" id="LAVV01007689">
    <property type="protein sequence ID" value="KNZ55100.1"/>
    <property type="molecule type" value="Genomic_DNA"/>
</dbReference>
<comment type="caution">
    <text evidence="2">The sequence shown here is derived from an EMBL/GenBank/DDBJ whole genome shotgun (WGS) entry which is preliminary data.</text>
</comment>
<keyword evidence="3" id="KW-1185">Reference proteome</keyword>
<organism evidence="2 3">
    <name type="scientific">Puccinia sorghi</name>
    <dbReference type="NCBI Taxonomy" id="27349"/>
    <lineage>
        <taxon>Eukaryota</taxon>
        <taxon>Fungi</taxon>
        <taxon>Dikarya</taxon>
        <taxon>Basidiomycota</taxon>
        <taxon>Pucciniomycotina</taxon>
        <taxon>Pucciniomycetes</taxon>
        <taxon>Pucciniales</taxon>
        <taxon>Pucciniaceae</taxon>
        <taxon>Puccinia</taxon>
    </lineage>
</organism>
<dbReference type="VEuPathDB" id="FungiDB:VP01_2769g3"/>
<sequence>MFHRLKLKQLLKWHKRRAWRAEDFHAAFPQYDGLNQEGFIDHKQPQGSPSAAHYQPGLSNSNPQWLSCHVDHEYSNANPEKGAISKAAKRQKTVQNGQFSTPAPQSNCGCDTSFATGTTNEDTFWPAGIKGQ</sequence>
<protein>
    <submittedName>
        <fullName evidence="2">Uncharacterized protein</fullName>
    </submittedName>
</protein>
<feature type="region of interest" description="Disordered" evidence="1">
    <location>
        <begin position="81"/>
        <end position="108"/>
    </location>
</feature>